<reference evidence="9" key="1">
    <citation type="submission" date="2020-05" db="EMBL/GenBank/DDBJ databases">
        <authorList>
            <person name="Zhu T."/>
            <person name="Keshari N."/>
            <person name="Lu X."/>
        </authorList>
    </citation>
    <scope>NUCLEOTIDE SEQUENCE</scope>
    <source>
        <strain evidence="9">NK1-12</strain>
    </source>
</reference>
<dbReference type="InterPro" id="IPR052155">
    <property type="entry name" value="Biofilm_reg_signaling"/>
</dbReference>
<dbReference type="InterPro" id="IPR042463">
    <property type="entry name" value="HNOB_dom_associated_sf"/>
</dbReference>
<dbReference type="FunFam" id="3.20.20.450:FF:000001">
    <property type="entry name" value="Cyclic di-GMP phosphodiesterase yahA"/>
    <property type="match status" value="1"/>
</dbReference>
<dbReference type="Pfam" id="PF07701">
    <property type="entry name" value="HNOBA"/>
    <property type="match status" value="1"/>
</dbReference>
<dbReference type="SMART" id="SM00052">
    <property type="entry name" value="EAL"/>
    <property type="match status" value="1"/>
</dbReference>
<dbReference type="Gene3D" id="3.30.450.20">
    <property type="entry name" value="PAS domain"/>
    <property type="match status" value="2"/>
</dbReference>
<gene>
    <name evidence="9" type="ORF">HJG54_03430</name>
</gene>
<dbReference type="InterPro" id="IPR035919">
    <property type="entry name" value="EAL_sf"/>
</dbReference>
<evidence type="ECO:0000256" key="3">
    <source>
        <dbReference type="ARBA" id="ARBA00023293"/>
    </source>
</evidence>
<dbReference type="PANTHER" id="PTHR44757:SF2">
    <property type="entry name" value="BIOFILM ARCHITECTURE MAINTENANCE PROTEIN MBAA"/>
    <property type="match status" value="1"/>
</dbReference>
<dbReference type="EMBL" id="CP053586">
    <property type="protein sequence ID" value="WNZ22009.1"/>
    <property type="molecule type" value="Genomic_DNA"/>
</dbReference>
<dbReference type="Gene3D" id="3.30.450.260">
    <property type="entry name" value="Haem NO binding associated domain"/>
    <property type="match status" value="1"/>
</dbReference>
<evidence type="ECO:0000259" key="5">
    <source>
        <dbReference type="PROSITE" id="PS50112"/>
    </source>
</evidence>
<feature type="domain" description="GGDEF" evidence="8">
    <location>
        <begin position="463"/>
        <end position="596"/>
    </location>
</feature>
<feature type="domain" description="PAS" evidence="5">
    <location>
        <begin position="178"/>
        <end position="236"/>
    </location>
</feature>
<dbReference type="CDD" id="cd01949">
    <property type="entry name" value="GGDEF"/>
    <property type="match status" value="1"/>
</dbReference>
<evidence type="ECO:0000256" key="4">
    <source>
        <dbReference type="SAM" id="Coils"/>
    </source>
</evidence>
<dbReference type="InterPro" id="IPR029787">
    <property type="entry name" value="Nucleotide_cyclase"/>
</dbReference>
<keyword evidence="3" id="KW-0141">cGMP biosynthesis</keyword>
<dbReference type="InterPro" id="IPR011645">
    <property type="entry name" value="HNOB_dom_associated"/>
</dbReference>
<dbReference type="PANTHER" id="PTHR44757">
    <property type="entry name" value="DIGUANYLATE CYCLASE DGCP"/>
    <property type="match status" value="1"/>
</dbReference>
<dbReference type="SUPFAM" id="SSF55785">
    <property type="entry name" value="PYP-like sensor domain (PAS domain)"/>
    <property type="match status" value="2"/>
</dbReference>
<dbReference type="InterPro" id="IPR043128">
    <property type="entry name" value="Rev_trsase/Diguanyl_cyclase"/>
</dbReference>
<dbReference type="InterPro" id="IPR000700">
    <property type="entry name" value="PAS-assoc_C"/>
</dbReference>
<dbReference type="InterPro" id="IPR000160">
    <property type="entry name" value="GGDEF_dom"/>
</dbReference>
<feature type="domain" description="PAC" evidence="6">
    <location>
        <begin position="252"/>
        <end position="304"/>
    </location>
</feature>
<dbReference type="SMART" id="SM00086">
    <property type="entry name" value="PAC"/>
    <property type="match status" value="1"/>
</dbReference>
<accession>A0AA96WBH4</accession>
<dbReference type="CDD" id="cd01948">
    <property type="entry name" value="EAL"/>
    <property type="match status" value="1"/>
</dbReference>
<evidence type="ECO:0000259" key="8">
    <source>
        <dbReference type="PROSITE" id="PS50887"/>
    </source>
</evidence>
<dbReference type="NCBIfam" id="TIGR00254">
    <property type="entry name" value="GGDEF"/>
    <property type="match status" value="1"/>
</dbReference>
<dbReference type="Gene3D" id="3.20.20.450">
    <property type="entry name" value="EAL domain"/>
    <property type="match status" value="1"/>
</dbReference>
<dbReference type="PROSITE" id="PS50883">
    <property type="entry name" value="EAL"/>
    <property type="match status" value="1"/>
</dbReference>
<dbReference type="PROSITE" id="PS50112">
    <property type="entry name" value="PAS"/>
    <property type="match status" value="1"/>
</dbReference>
<dbReference type="SUPFAM" id="SSF55073">
    <property type="entry name" value="Nucleotide cyclase"/>
    <property type="match status" value="1"/>
</dbReference>
<dbReference type="InterPro" id="IPR035965">
    <property type="entry name" value="PAS-like_dom_sf"/>
</dbReference>
<dbReference type="GO" id="GO:0004383">
    <property type="term" value="F:guanylate cyclase activity"/>
    <property type="evidence" value="ECO:0007669"/>
    <property type="project" value="UniProtKB-EC"/>
</dbReference>
<keyword evidence="4" id="KW-0175">Coiled coil</keyword>
<keyword evidence="2" id="KW-0547">Nucleotide-binding</keyword>
<dbReference type="Gene3D" id="3.30.70.270">
    <property type="match status" value="1"/>
</dbReference>
<proteinExistence type="predicted"/>
<dbReference type="Pfam" id="PF13426">
    <property type="entry name" value="PAS_9"/>
    <property type="match status" value="1"/>
</dbReference>
<evidence type="ECO:0000259" key="6">
    <source>
        <dbReference type="PROSITE" id="PS50113"/>
    </source>
</evidence>
<dbReference type="PROSITE" id="PS50113">
    <property type="entry name" value="PAC"/>
    <property type="match status" value="1"/>
</dbReference>
<feature type="coiled-coil region" evidence="4">
    <location>
        <begin position="155"/>
        <end position="192"/>
    </location>
</feature>
<evidence type="ECO:0000313" key="9">
    <source>
        <dbReference type="EMBL" id="WNZ22009.1"/>
    </source>
</evidence>
<dbReference type="SMART" id="SM00091">
    <property type="entry name" value="PAS"/>
    <property type="match status" value="2"/>
</dbReference>
<dbReference type="NCBIfam" id="TIGR00229">
    <property type="entry name" value="sensory_box"/>
    <property type="match status" value="2"/>
</dbReference>
<dbReference type="RefSeq" id="WP_316433377.1">
    <property type="nucleotide sequence ID" value="NZ_CP053586.1"/>
</dbReference>
<dbReference type="SMART" id="SM00267">
    <property type="entry name" value="GGDEF"/>
    <property type="match status" value="1"/>
</dbReference>
<sequence length="862" mass="97135">MTKSPLVFNQNRYYKGFAHTGLSANLLTQAFPFYLAFRADGQLVQIGDAMQRLCPHLTPGQPIDYYFQLRQPSVEFQSLTQPLDDLLRLECLANQVQFEGRAIYVEQQELIYFLGSPRLDDAYALNSLVAKVANRSSRGAASDMLLLLQARATSLSDTRRLAEKIAEQRAELRQALRQAELATAVLEQAADAIEITDADARLLYVNPAFERITGYQRDEVMGKTVAELFCLGQPDEILYQEIARTIAAGKVWQGSCMGRRKDGSSYPQEVTIFPIHNKAGQITNRVAIKRDVSDRQRTQEKLGNSLSLLQATFEATADGILVTNGQGNILNFNQKFAELWQISTNQLISWDQFHDLKFIARFLKHPYQFSSRIQELYTQPQIESHDILELKDGRYLEGRSCPQRSGDSVIGRVWSFRDVTERLQTEAKIRYQASHDLLTGLPNRMFFNQRLADALTEAIRQQKLLAVMFIDLDRFKLINDSLGHAAGDQLLQEVAQRLRTCLRKHDLVARWAGDEFTLLLTDINCVEDAVTIAQKILWAMKADFKLEGHRLHISSSIGIAVYPNDGEDAETLLKNADAALYRAKDSGRNGYHLYTSAINSETSEWLALESHLHRALERREFVLYYQPQVNVVTGEITQMEALLRWQHPEMGLVSPAKFIPLAEENGLIVPIGEWVLRTACAQTCAWQAAGLPPVQIAVNLSARQLRQPNLVEMVAQVLSDTGLAPRYLELEITETTVMKNVELTKTILCELHRMGVSMAMDDFGTGYSSLGYLKKFPFNTLKIDQSFVRDLTTDPNDKAIVAAIIAMGRVLNLKLVAEGVETKVQEHSLLSLDCEEMQGYLFSPPLSTEEATLLLESQLLHS</sequence>
<dbReference type="InterPro" id="IPR000014">
    <property type="entry name" value="PAS"/>
</dbReference>
<dbReference type="Pfam" id="PF00563">
    <property type="entry name" value="EAL"/>
    <property type="match status" value="1"/>
</dbReference>
<protein>
    <recommendedName>
        <fullName evidence="1">guanylate cyclase</fullName>
        <ecNumber evidence="1">4.6.1.2</ecNumber>
    </recommendedName>
</protein>
<dbReference type="SUPFAM" id="SSF141868">
    <property type="entry name" value="EAL domain-like"/>
    <property type="match status" value="1"/>
</dbReference>
<dbReference type="InterPro" id="IPR001610">
    <property type="entry name" value="PAC"/>
</dbReference>
<dbReference type="EC" id="4.6.1.2" evidence="1"/>
<evidence type="ECO:0000256" key="2">
    <source>
        <dbReference type="ARBA" id="ARBA00022741"/>
    </source>
</evidence>
<dbReference type="CDD" id="cd00130">
    <property type="entry name" value="PAS"/>
    <property type="match status" value="1"/>
</dbReference>
<name>A0AA96WBH4_9CYAN</name>
<dbReference type="GO" id="GO:0000166">
    <property type="term" value="F:nucleotide binding"/>
    <property type="evidence" value="ECO:0007669"/>
    <property type="project" value="UniProtKB-KW"/>
</dbReference>
<dbReference type="InterPro" id="IPR001633">
    <property type="entry name" value="EAL_dom"/>
</dbReference>
<dbReference type="FunFam" id="3.30.70.270:FF:000001">
    <property type="entry name" value="Diguanylate cyclase domain protein"/>
    <property type="match status" value="1"/>
</dbReference>
<dbReference type="PROSITE" id="PS50887">
    <property type="entry name" value="GGDEF"/>
    <property type="match status" value="1"/>
</dbReference>
<dbReference type="AlphaFoldDB" id="A0AA96WBH4"/>
<feature type="domain" description="EAL" evidence="7">
    <location>
        <begin position="605"/>
        <end position="859"/>
    </location>
</feature>
<evidence type="ECO:0000256" key="1">
    <source>
        <dbReference type="ARBA" id="ARBA00012202"/>
    </source>
</evidence>
<evidence type="ECO:0000259" key="7">
    <source>
        <dbReference type="PROSITE" id="PS50883"/>
    </source>
</evidence>
<organism evidence="9">
    <name type="scientific">Leptolyngbya sp. NK1-12</name>
    <dbReference type="NCBI Taxonomy" id="2547451"/>
    <lineage>
        <taxon>Bacteria</taxon>
        <taxon>Bacillati</taxon>
        <taxon>Cyanobacteriota</taxon>
        <taxon>Cyanophyceae</taxon>
        <taxon>Leptolyngbyales</taxon>
        <taxon>Leptolyngbyaceae</taxon>
        <taxon>Leptolyngbya group</taxon>
        <taxon>Leptolyngbya</taxon>
    </lineage>
</organism>
<dbReference type="Pfam" id="PF13188">
    <property type="entry name" value="PAS_8"/>
    <property type="match status" value="1"/>
</dbReference>
<dbReference type="Pfam" id="PF00990">
    <property type="entry name" value="GGDEF"/>
    <property type="match status" value="1"/>
</dbReference>